<dbReference type="InterPro" id="IPR050171">
    <property type="entry name" value="MFS_Transporters"/>
</dbReference>
<evidence type="ECO:0000256" key="3">
    <source>
        <dbReference type="ARBA" id="ARBA00022475"/>
    </source>
</evidence>
<dbReference type="GO" id="GO:0022857">
    <property type="term" value="F:transmembrane transporter activity"/>
    <property type="evidence" value="ECO:0007669"/>
    <property type="project" value="InterPro"/>
</dbReference>
<dbReference type="InterPro" id="IPR011701">
    <property type="entry name" value="MFS"/>
</dbReference>
<protein>
    <recommendedName>
        <fullName evidence="8">Major facilitator superfamily (MFS) profile domain-containing protein</fullName>
    </recommendedName>
</protein>
<accession>A0A2M7BQN7</accession>
<evidence type="ECO:0000256" key="2">
    <source>
        <dbReference type="ARBA" id="ARBA00022448"/>
    </source>
</evidence>
<evidence type="ECO:0000256" key="5">
    <source>
        <dbReference type="ARBA" id="ARBA00022989"/>
    </source>
</evidence>
<gene>
    <name evidence="9" type="ORF">COS53_00375</name>
</gene>
<dbReference type="GO" id="GO:0005886">
    <property type="term" value="C:plasma membrane"/>
    <property type="evidence" value="ECO:0007669"/>
    <property type="project" value="UniProtKB-SubCell"/>
</dbReference>
<keyword evidence="6 7" id="KW-0472">Membrane</keyword>
<feature type="transmembrane region" description="Helical" evidence="7">
    <location>
        <begin position="166"/>
        <end position="183"/>
    </location>
</feature>
<feature type="transmembrane region" description="Helical" evidence="7">
    <location>
        <begin position="143"/>
        <end position="160"/>
    </location>
</feature>
<dbReference type="Gene3D" id="1.20.1250.20">
    <property type="entry name" value="MFS general substrate transporter like domains"/>
    <property type="match status" value="1"/>
</dbReference>
<organism evidence="9 10">
    <name type="scientific">Candidatus Shapirobacteria bacterium CG03_land_8_20_14_0_80_35_14</name>
    <dbReference type="NCBI Taxonomy" id="1974878"/>
    <lineage>
        <taxon>Bacteria</taxon>
        <taxon>Candidatus Shapironibacteriota</taxon>
    </lineage>
</organism>
<keyword evidence="3" id="KW-1003">Cell membrane</keyword>
<comment type="caution">
    <text evidence="9">The sequence shown here is derived from an EMBL/GenBank/DDBJ whole genome shotgun (WGS) entry which is preliminary data.</text>
</comment>
<keyword evidence="2" id="KW-0813">Transport</keyword>
<dbReference type="PANTHER" id="PTHR23517">
    <property type="entry name" value="RESISTANCE PROTEIN MDTM, PUTATIVE-RELATED-RELATED"/>
    <property type="match status" value="1"/>
</dbReference>
<sequence>MTRLFFNKALRILLSTNAMILMASAMLGPIYALFVKQVGGNLMDASIAGGIFAFVAGLTTLLSGKYSDKIKENELIIVLGYSIMGIGFLLYFWVSSVIFLFIVQAIIGLGEAISSPAFDAVYSKHLDGHKSGTQWGAWESMNYFTAAIGAIIGGGLVKLFGFQSLFVIMAILCFSSALYIYHLKRRVL</sequence>
<evidence type="ECO:0000313" key="10">
    <source>
        <dbReference type="Proteomes" id="UP000229191"/>
    </source>
</evidence>
<proteinExistence type="predicted"/>
<evidence type="ECO:0000259" key="8">
    <source>
        <dbReference type="PROSITE" id="PS50850"/>
    </source>
</evidence>
<comment type="subcellular location">
    <subcellularLocation>
        <location evidence="1">Cell membrane</location>
        <topology evidence="1">Multi-pass membrane protein</topology>
    </subcellularLocation>
</comment>
<evidence type="ECO:0000313" key="9">
    <source>
        <dbReference type="EMBL" id="PIV07806.1"/>
    </source>
</evidence>
<reference evidence="10" key="1">
    <citation type="submission" date="2017-09" db="EMBL/GenBank/DDBJ databases">
        <title>Depth-based differentiation of microbial function through sediment-hosted aquifers and enrichment of novel symbionts in the deep terrestrial subsurface.</title>
        <authorList>
            <person name="Probst A.J."/>
            <person name="Ladd B."/>
            <person name="Jarett J.K."/>
            <person name="Geller-Mcgrath D.E."/>
            <person name="Sieber C.M.K."/>
            <person name="Emerson J.B."/>
            <person name="Anantharaman K."/>
            <person name="Thomas B.C."/>
            <person name="Malmstrom R."/>
            <person name="Stieglmeier M."/>
            <person name="Klingl A."/>
            <person name="Woyke T."/>
            <person name="Ryan C.M."/>
            <person name="Banfield J.F."/>
        </authorList>
    </citation>
    <scope>NUCLEOTIDE SEQUENCE [LARGE SCALE GENOMIC DNA]</scope>
</reference>
<feature type="transmembrane region" description="Helical" evidence="7">
    <location>
        <begin position="75"/>
        <end position="93"/>
    </location>
</feature>
<dbReference type="EMBL" id="PEVB01000014">
    <property type="protein sequence ID" value="PIV07806.1"/>
    <property type="molecule type" value="Genomic_DNA"/>
</dbReference>
<evidence type="ECO:0000256" key="6">
    <source>
        <dbReference type="ARBA" id="ARBA00023136"/>
    </source>
</evidence>
<dbReference type="InterPro" id="IPR020846">
    <property type="entry name" value="MFS_dom"/>
</dbReference>
<name>A0A2M7BQN7_9BACT</name>
<dbReference type="SUPFAM" id="SSF103473">
    <property type="entry name" value="MFS general substrate transporter"/>
    <property type="match status" value="1"/>
</dbReference>
<evidence type="ECO:0000256" key="7">
    <source>
        <dbReference type="SAM" id="Phobius"/>
    </source>
</evidence>
<dbReference type="Proteomes" id="UP000229191">
    <property type="component" value="Unassembled WGS sequence"/>
</dbReference>
<evidence type="ECO:0000256" key="1">
    <source>
        <dbReference type="ARBA" id="ARBA00004651"/>
    </source>
</evidence>
<keyword evidence="4 7" id="KW-0812">Transmembrane</keyword>
<feature type="domain" description="Major facilitator superfamily (MFS) profile" evidence="8">
    <location>
        <begin position="9"/>
        <end position="188"/>
    </location>
</feature>
<dbReference type="AlphaFoldDB" id="A0A2M7BQN7"/>
<feature type="transmembrane region" description="Helical" evidence="7">
    <location>
        <begin position="99"/>
        <end position="122"/>
    </location>
</feature>
<evidence type="ECO:0000256" key="4">
    <source>
        <dbReference type="ARBA" id="ARBA00022692"/>
    </source>
</evidence>
<feature type="transmembrane region" description="Helical" evidence="7">
    <location>
        <begin position="12"/>
        <end position="34"/>
    </location>
</feature>
<dbReference type="PROSITE" id="PS50850">
    <property type="entry name" value="MFS"/>
    <property type="match status" value="1"/>
</dbReference>
<dbReference type="Pfam" id="PF07690">
    <property type="entry name" value="MFS_1"/>
    <property type="match status" value="1"/>
</dbReference>
<keyword evidence="5 7" id="KW-1133">Transmembrane helix</keyword>
<feature type="transmembrane region" description="Helical" evidence="7">
    <location>
        <begin position="46"/>
        <end position="63"/>
    </location>
</feature>
<dbReference type="InterPro" id="IPR036259">
    <property type="entry name" value="MFS_trans_sf"/>
</dbReference>